<evidence type="ECO:0000256" key="5">
    <source>
        <dbReference type="ARBA" id="ARBA00022643"/>
    </source>
</evidence>
<dbReference type="PANTHER" id="PTHR48109:SF1">
    <property type="entry name" value="DIHYDROOROTATE DEHYDROGENASE (FUMARATE)"/>
    <property type="match status" value="1"/>
</dbReference>
<evidence type="ECO:0000256" key="2">
    <source>
        <dbReference type="ARBA" id="ARBA00004725"/>
    </source>
</evidence>
<feature type="domain" description="4Fe-4S ferredoxin-type" evidence="10">
    <location>
        <begin position="141"/>
        <end position="170"/>
    </location>
</feature>
<evidence type="ECO:0000313" key="11">
    <source>
        <dbReference type="EMBL" id="GAG20650.1"/>
    </source>
</evidence>
<dbReference type="InterPro" id="IPR013785">
    <property type="entry name" value="Aldolase_TIM"/>
</dbReference>
<dbReference type="InterPro" id="IPR001295">
    <property type="entry name" value="Dihydroorotate_DH_CS"/>
</dbReference>
<comment type="cofactor">
    <cofactor evidence="1">
        <name>FMN</name>
        <dbReference type="ChEBI" id="CHEBI:58210"/>
    </cofactor>
</comment>
<evidence type="ECO:0000256" key="8">
    <source>
        <dbReference type="ARBA" id="ARBA00030119"/>
    </source>
</evidence>
<proteinExistence type="inferred from homology"/>
<protein>
    <recommendedName>
        <fullName evidence="9">Dihydrothymine dehydrogenase</fullName>
    </recommendedName>
    <alternativeName>
        <fullName evidence="8">Dihydrouracil dehydrogenase</fullName>
    </alternativeName>
</protein>
<evidence type="ECO:0000259" key="10">
    <source>
        <dbReference type="PROSITE" id="PS51379"/>
    </source>
</evidence>
<name>X0VQZ6_9ZZZZ</name>
<evidence type="ECO:0000256" key="9">
    <source>
        <dbReference type="ARBA" id="ARBA00032722"/>
    </source>
</evidence>
<evidence type="ECO:0000256" key="7">
    <source>
        <dbReference type="ARBA" id="ARBA00023002"/>
    </source>
</evidence>
<dbReference type="GO" id="GO:0005737">
    <property type="term" value="C:cytoplasm"/>
    <property type="evidence" value="ECO:0007669"/>
    <property type="project" value="InterPro"/>
</dbReference>
<dbReference type="GO" id="GO:0004152">
    <property type="term" value="F:dihydroorotate dehydrogenase activity"/>
    <property type="evidence" value="ECO:0007669"/>
    <property type="project" value="TreeGrafter"/>
</dbReference>
<comment type="caution">
    <text evidence="11">The sequence shown here is derived from an EMBL/GenBank/DDBJ whole genome shotgun (WGS) entry which is preliminary data.</text>
</comment>
<dbReference type="Pfam" id="PF01180">
    <property type="entry name" value="DHO_dh"/>
    <property type="match status" value="1"/>
</dbReference>
<dbReference type="InterPro" id="IPR017896">
    <property type="entry name" value="4Fe4S_Fe-S-bd"/>
</dbReference>
<gene>
    <name evidence="11" type="ORF">S01H1_47321</name>
</gene>
<dbReference type="InterPro" id="IPR050074">
    <property type="entry name" value="DHO_dehydrogenase"/>
</dbReference>
<dbReference type="InterPro" id="IPR005720">
    <property type="entry name" value="Dihydroorotate_DH_cat"/>
</dbReference>
<keyword evidence="5" id="KW-0288">FMN</keyword>
<evidence type="ECO:0000256" key="4">
    <source>
        <dbReference type="ARBA" id="ARBA00022630"/>
    </source>
</evidence>
<dbReference type="PROSITE" id="PS00912">
    <property type="entry name" value="DHODEHASE_2"/>
    <property type="match status" value="1"/>
</dbReference>
<dbReference type="InterPro" id="IPR017900">
    <property type="entry name" value="4Fe4S_Fe_S_CS"/>
</dbReference>
<dbReference type="AlphaFoldDB" id="X0VQZ6"/>
<dbReference type="SUPFAM" id="SSF54862">
    <property type="entry name" value="4Fe-4S ferredoxins"/>
    <property type="match status" value="1"/>
</dbReference>
<comment type="pathway">
    <text evidence="2">Pyrimidine metabolism; UMP biosynthesis via de novo pathway.</text>
</comment>
<feature type="non-terminal residue" evidence="11">
    <location>
        <position position="1"/>
    </location>
</feature>
<evidence type="ECO:0000256" key="3">
    <source>
        <dbReference type="ARBA" id="ARBA00010804"/>
    </source>
</evidence>
<dbReference type="PANTHER" id="PTHR48109">
    <property type="entry name" value="DIHYDROOROTATE DEHYDROGENASE (QUINONE), MITOCHONDRIAL-RELATED"/>
    <property type="match status" value="1"/>
</dbReference>
<dbReference type="Gene3D" id="3.30.70.20">
    <property type="match status" value="1"/>
</dbReference>
<keyword evidence="4" id="KW-0285">Flavoprotein</keyword>
<dbReference type="PROSITE" id="PS00198">
    <property type="entry name" value="4FE4S_FER_1"/>
    <property type="match status" value="1"/>
</dbReference>
<dbReference type="SUPFAM" id="SSF51395">
    <property type="entry name" value="FMN-linked oxidoreductases"/>
    <property type="match status" value="1"/>
</dbReference>
<dbReference type="EMBL" id="BARS01030338">
    <property type="protein sequence ID" value="GAG20650.1"/>
    <property type="molecule type" value="Genomic_DNA"/>
</dbReference>
<keyword evidence="6" id="KW-0665">Pyrimidine biosynthesis</keyword>
<comment type="similarity">
    <text evidence="3">Belongs to the dihydropyrimidine dehydrogenase family.</text>
</comment>
<dbReference type="Pfam" id="PF00037">
    <property type="entry name" value="Fer4"/>
    <property type="match status" value="1"/>
</dbReference>
<dbReference type="GO" id="GO:0006207">
    <property type="term" value="P:'de novo' pyrimidine nucleobase biosynthetic process"/>
    <property type="evidence" value="ECO:0007669"/>
    <property type="project" value="InterPro"/>
</dbReference>
<sequence>KHSARTLVCGPWLKWIANTMVYLASESVKIPVMGIGGIMDARDAIERIMYGASAIGLCTAPLIKGYRVIQEIKDGIAKFMKDHHYDGIEDFRGIAKKHVVWDMYTEMELVPCAPDINPSLCDGCGICVLPVHCDAMRVEDGVAVCEVDECTGCGVCAQLCPQKAIKIKEQ</sequence>
<organism evidence="11">
    <name type="scientific">marine sediment metagenome</name>
    <dbReference type="NCBI Taxonomy" id="412755"/>
    <lineage>
        <taxon>unclassified sequences</taxon>
        <taxon>metagenomes</taxon>
        <taxon>ecological metagenomes</taxon>
    </lineage>
</organism>
<dbReference type="Gene3D" id="3.20.20.70">
    <property type="entry name" value="Aldolase class I"/>
    <property type="match status" value="1"/>
</dbReference>
<dbReference type="UniPathway" id="UPA00070"/>
<evidence type="ECO:0000256" key="1">
    <source>
        <dbReference type="ARBA" id="ARBA00001917"/>
    </source>
</evidence>
<keyword evidence="7" id="KW-0560">Oxidoreductase</keyword>
<dbReference type="PROSITE" id="PS51379">
    <property type="entry name" value="4FE4S_FER_2"/>
    <property type="match status" value="1"/>
</dbReference>
<evidence type="ECO:0000256" key="6">
    <source>
        <dbReference type="ARBA" id="ARBA00022975"/>
    </source>
</evidence>
<reference evidence="11" key="1">
    <citation type="journal article" date="2014" name="Front. Microbiol.">
        <title>High frequency of phylogenetically diverse reductive dehalogenase-homologous genes in deep subseafloor sedimentary metagenomes.</title>
        <authorList>
            <person name="Kawai M."/>
            <person name="Futagami T."/>
            <person name="Toyoda A."/>
            <person name="Takaki Y."/>
            <person name="Nishi S."/>
            <person name="Hori S."/>
            <person name="Arai W."/>
            <person name="Tsubouchi T."/>
            <person name="Morono Y."/>
            <person name="Uchiyama I."/>
            <person name="Ito T."/>
            <person name="Fujiyama A."/>
            <person name="Inagaki F."/>
            <person name="Takami H."/>
        </authorList>
    </citation>
    <scope>NUCLEOTIDE SEQUENCE</scope>
    <source>
        <strain evidence="11">Expedition CK06-06</strain>
    </source>
</reference>
<dbReference type="GO" id="GO:0044205">
    <property type="term" value="P:'de novo' UMP biosynthetic process"/>
    <property type="evidence" value="ECO:0007669"/>
    <property type="project" value="UniProtKB-UniPathway"/>
</dbReference>
<accession>X0VQZ6</accession>